<gene>
    <name evidence="1" type="ORF">IP90_01256</name>
</gene>
<keyword evidence="2" id="KW-1185">Reference proteome</keyword>
<dbReference type="EMBL" id="VLKN01000003">
    <property type="protein sequence ID" value="TWI03450.1"/>
    <property type="molecule type" value="Genomic_DNA"/>
</dbReference>
<name>A0A562L724_9GAMM</name>
<evidence type="ECO:0000313" key="2">
    <source>
        <dbReference type="Proteomes" id="UP000315167"/>
    </source>
</evidence>
<organism evidence="1 2">
    <name type="scientific">Luteimonas cucumeris</name>
    <dbReference type="NCBI Taxonomy" id="985012"/>
    <lineage>
        <taxon>Bacteria</taxon>
        <taxon>Pseudomonadati</taxon>
        <taxon>Pseudomonadota</taxon>
        <taxon>Gammaproteobacteria</taxon>
        <taxon>Lysobacterales</taxon>
        <taxon>Lysobacteraceae</taxon>
        <taxon>Luteimonas</taxon>
    </lineage>
</organism>
<protein>
    <recommendedName>
        <fullName evidence="3">Lipoprotein</fullName>
    </recommendedName>
</protein>
<proteinExistence type="predicted"/>
<evidence type="ECO:0000313" key="1">
    <source>
        <dbReference type="EMBL" id="TWI03450.1"/>
    </source>
</evidence>
<dbReference type="PROSITE" id="PS51257">
    <property type="entry name" value="PROKAR_LIPOPROTEIN"/>
    <property type="match status" value="1"/>
</dbReference>
<reference evidence="1 2" key="1">
    <citation type="journal article" date="2015" name="Stand. Genomic Sci.">
        <title>Genomic Encyclopedia of Bacterial and Archaeal Type Strains, Phase III: the genomes of soil and plant-associated and newly described type strains.</title>
        <authorList>
            <person name="Whitman W.B."/>
            <person name="Woyke T."/>
            <person name="Klenk H.P."/>
            <person name="Zhou Y."/>
            <person name="Lilburn T.G."/>
            <person name="Beck B.J."/>
            <person name="De Vos P."/>
            <person name="Vandamme P."/>
            <person name="Eisen J.A."/>
            <person name="Garrity G."/>
            <person name="Hugenholtz P."/>
            <person name="Kyrpides N.C."/>
        </authorList>
    </citation>
    <scope>NUCLEOTIDE SEQUENCE [LARGE SCALE GENOMIC DNA]</scope>
    <source>
        <strain evidence="1 2">CGMCC 1.10821</strain>
    </source>
</reference>
<dbReference type="Proteomes" id="UP000315167">
    <property type="component" value="Unassembled WGS sequence"/>
</dbReference>
<dbReference type="RefSeq" id="WP_144898778.1">
    <property type="nucleotide sequence ID" value="NZ_VLKN01000003.1"/>
</dbReference>
<sequence>MKVLTKAIAIAAASVLLSSCDTSTRVANTTSEAAVRVTQVSPASYQGSSGDVLESACGKWRLSAQQVERFFQLSERSDESSYDAFYQIPCSISGKLDADGKSWNFVIAGGATATWTNENEIRHWGCAEKACGPLVLMPYDGMNPDQ</sequence>
<dbReference type="AlphaFoldDB" id="A0A562L724"/>
<accession>A0A562L724</accession>
<comment type="caution">
    <text evidence="1">The sequence shown here is derived from an EMBL/GenBank/DDBJ whole genome shotgun (WGS) entry which is preliminary data.</text>
</comment>
<evidence type="ECO:0008006" key="3">
    <source>
        <dbReference type="Google" id="ProtNLM"/>
    </source>
</evidence>